<dbReference type="Proteomes" id="UP000019763">
    <property type="component" value="Unassembled WGS sequence"/>
</dbReference>
<dbReference type="AlphaFoldDB" id="A0A023B443"/>
<dbReference type="InterPro" id="IPR027417">
    <property type="entry name" value="P-loop_NTPase"/>
</dbReference>
<dbReference type="GO" id="GO:0005737">
    <property type="term" value="C:cytoplasm"/>
    <property type="evidence" value="ECO:0007669"/>
    <property type="project" value="TreeGrafter"/>
</dbReference>
<dbReference type="CDD" id="cd17871">
    <property type="entry name" value="GPN2"/>
    <property type="match status" value="1"/>
</dbReference>
<keyword evidence="4 5" id="KW-0342">GTP-binding</keyword>
<dbReference type="GO" id="GO:0003924">
    <property type="term" value="F:GTPase activity"/>
    <property type="evidence" value="ECO:0007669"/>
    <property type="project" value="TreeGrafter"/>
</dbReference>
<sequence>MVEYGQLVVGPPGSGKTTYCEGMRQLLESLKRPHLVINLDVANDWVTKKEFRSQGGQIVDFADPDVDVRDLITLEQVMKEQNLGPNGGLVYCNKYLSENVGWLKDQIKKAKEKKGYTHAYMLFDMPGQVELYTVDHSIHDIIHALADKDYGIRLVAVHLIDSTLCIDLNHYISALLISLSAQLSLELPFLNVFTKIDLLDEENDLKNKHNVSLEFLSRAEDLGYILPLAHQVSPVQLFAEFHQNVIELVEDYSLTAYLPLNIQNKESALSVLGMADNANGFAMSAYVPSRL</sequence>
<protein>
    <recommendedName>
        <fullName evidence="5">GPN-loop GTPase 2</fullName>
    </recommendedName>
</protein>
<evidence type="ECO:0000256" key="3">
    <source>
        <dbReference type="ARBA" id="ARBA00022801"/>
    </source>
</evidence>
<dbReference type="VEuPathDB" id="CryptoDB:GNI_103850"/>
<dbReference type="eggNOG" id="KOG1533">
    <property type="taxonomic scope" value="Eukaryota"/>
</dbReference>
<evidence type="ECO:0000313" key="7">
    <source>
        <dbReference type="Proteomes" id="UP000019763"/>
    </source>
</evidence>
<dbReference type="FunFam" id="3.40.50.300:FF:000338">
    <property type="entry name" value="GPN-loop GTPase 2"/>
    <property type="match status" value="1"/>
</dbReference>
<keyword evidence="6" id="KW-0067">ATP-binding</keyword>
<feature type="non-terminal residue" evidence="6">
    <location>
        <position position="291"/>
    </location>
</feature>
<dbReference type="RefSeq" id="XP_011131266.1">
    <property type="nucleotide sequence ID" value="XM_011132964.1"/>
</dbReference>
<name>A0A023B443_GRENI</name>
<comment type="caution">
    <text evidence="6">The sequence shown here is derived from an EMBL/GenBank/DDBJ whole genome shotgun (WGS) entry which is preliminary data.</text>
</comment>
<dbReference type="PANTHER" id="PTHR21231:SF3">
    <property type="entry name" value="GPN-LOOP GTPASE 2"/>
    <property type="match status" value="1"/>
</dbReference>
<evidence type="ECO:0000256" key="1">
    <source>
        <dbReference type="ARBA" id="ARBA00005290"/>
    </source>
</evidence>
<organism evidence="6 7">
    <name type="scientific">Gregarina niphandrodes</name>
    <name type="common">Septate eugregarine</name>
    <dbReference type="NCBI Taxonomy" id="110365"/>
    <lineage>
        <taxon>Eukaryota</taxon>
        <taxon>Sar</taxon>
        <taxon>Alveolata</taxon>
        <taxon>Apicomplexa</taxon>
        <taxon>Conoidasida</taxon>
        <taxon>Gregarinasina</taxon>
        <taxon>Eugregarinorida</taxon>
        <taxon>Gregarinidae</taxon>
        <taxon>Gregarina</taxon>
    </lineage>
</organism>
<dbReference type="GO" id="GO:0005525">
    <property type="term" value="F:GTP binding"/>
    <property type="evidence" value="ECO:0007669"/>
    <property type="project" value="UniProtKB-KW"/>
</dbReference>
<evidence type="ECO:0000256" key="4">
    <source>
        <dbReference type="ARBA" id="ARBA00023134"/>
    </source>
</evidence>
<comment type="subunit">
    <text evidence="5">Binds to RNA polymerase II (RNAPII).</text>
</comment>
<dbReference type="Gene3D" id="3.40.50.300">
    <property type="entry name" value="P-loop containing nucleotide triphosphate hydrolases"/>
    <property type="match status" value="1"/>
</dbReference>
<dbReference type="GeneID" id="22913686"/>
<accession>A0A023B443</accession>
<keyword evidence="3 5" id="KW-0378">Hydrolase</keyword>
<keyword evidence="2 5" id="KW-0547">Nucleotide-binding</keyword>
<dbReference type="OMA" id="MWFGQLI"/>
<dbReference type="InterPro" id="IPR004130">
    <property type="entry name" value="Gpn"/>
</dbReference>
<reference evidence="6" key="1">
    <citation type="submission" date="2013-12" db="EMBL/GenBank/DDBJ databases">
        <authorList>
            <person name="Omoto C.K."/>
            <person name="Sibley D."/>
            <person name="Venepally P."/>
            <person name="Hadjithomas M."/>
            <person name="Karamycheva S."/>
            <person name="Brunk B."/>
            <person name="Roos D."/>
            <person name="Caler E."/>
            <person name="Lorenzi H."/>
        </authorList>
    </citation>
    <scope>NUCLEOTIDE SEQUENCE</scope>
</reference>
<dbReference type="EMBL" id="AFNH02000776">
    <property type="protein sequence ID" value="EZG56393.1"/>
    <property type="molecule type" value="Genomic_DNA"/>
</dbReference>
<dbReference type="InterPro" id="IPR030231">
    <property type="entry name" value="Gpn2"/>
</dbReference>
<evidence type="ECO:0000313" key="6">
    <source>
        <dbReference type="EMBL" id="EZG56393.1"/>
    </source>
</evidence>
<gene>
    <name evidence="6" type="ORF">GNI_103850</name>
</gene>
<dbReference type="GO" id="GO:0005524">
    <property type="term" value="F:ATP binding"/>
    <property type="evidence" value="ECO:0007669"/>
    <property type="project" value="UniProtKB-KW"/>
</dbReference>
<dbReference type="OrthoDB" id="5839at2759"/>
<dbReference type="Pfam" id="PF03029">
    <property type="entry name" value="ATP_bind_1"/>
    <property type="match status" value="1"/>
</dbReference>
<comment type="similarity">
    <text evidence="1 5">Belongs to the GPN-loop GTPase family.</text>
</comment>
<dbReference type="PANTHER" id="PTHR21231">
    <property type="entry name" value="XPA-BINDING PROTEIN 1-RELATED"/>
    <property type="match status" value="1"/>
</dbReference>
<keyword evidence="7" id="KW-1185">Reference proteome</keyword>
<evidence type="ECO:0000256" key="2">
    <source>
        <dbReference type="ARBA" id="ARBA00022741"/>
    </source>
</evidence>
<evidence type="ECO:0000256" key="5">
    <source>
        <dbReference type="RuleBase" id="RU365059"/>
    </source>
</evidence>
<dbReference type="SUPFAM" id="SSF52540">
    <property type="entry name" value="P-loop containing nucleoside triphosphate hydrolases"/>
    <property type="match status" value="1"/>
</dbReference>
<proteinExistence type="inferred from homology"/>
<comment type="function">
    <text evidence="5">Small GTPase required for proper localization of RNA polymerase II and III (RNAPII and RNAPIII). May act at an RNAP assembly step prior to nuclear import.</text>
</comment>